<dbReference type="AlphaFoldDB" id="A0AAN7X394"/>
<dbReference type="EMBL" id="JAUZQC010000017">
    <property type="protein sequence ID" value="KAK5856816.1"/>
    <property type="molecule type" value="Genomic_DNA"/>
</dbReference>
<keyword evidence="4" id="KW-1185">Reference proteome</keyword>
<sequence length="322" mass="35704">MMRFIIQRAQELNSTARVSPEGYSSGSMTSWRPVPPLLLFVFLSTIHQSEAGCDLFVPEKWNDKLNQRLGIVDTEHPKDMMNCSAERLCNIGNTFGCNLLMDCGNKDDGNGTSPECNGTITHYVSYYDFICLYAIQQNLIEGLHTDTRNYSVCKYATVFMLYQRIVADSTPTTTTSQAKVLTHPTLKTTSSSSSSSSPSSTTTTRTRTTTTATTLAPNSRTSPIKGTNDQHSDNIVGDENFTLKNILIVSVVLNLLLLVYLFVQQRWNRERRQSNLFHGNSEGSPVGATIDNTGSELESSFTLLQIMNRDNVAGEEEPRLGV</sequence>
<feature type="compositionally biased region" description="Low complexity" evidence="1">
    <location>
        <begin position="181"/>
        <end position="221"/>
    </location>
</feature>
<dbReference type="Proteomes" id="UP001346869">
    <property type="component" value="Unassembled WGS sequence"/>
</dbReference>
<protein>
    <submittedName>
        <fullName evidence="3">Uncharacterized protein</fullName>
    </submittedName>
</protein>
<feature type="region of interest" description="Disordered" evidence="1">
    <location>
        <begin position="173"/>
        <end position="231"/>
    </location>
</feature>
<reference evidence="3 4" key="1">
    <citation type="journal article" date="2023" name="Genes (Basel)">
        <title>Chromosome-Level Genome Assembly and Circadian Gene Repertoire of the Patagonia Blennie Eleginops maclovinus-The Closest Ancestral Proxy of Antarctic Cryonotothenioids.</title>
        <authorList>
            <person name="Cheng C.C."/>
            <person name="Rivera-Colon A.G."/>
            <person name="Minhas B.F."/>
            <person name="Wilson L."/>
            <person name="Rayamajhi N."/>
            <person name="Vargas-Chacoff L."/>
            <person name="Catchen J.M."/>
        </authorList>
    </citation>
    <scope>NUCLEOTIDE SEQUENCE [LARGE SCALE GENOMIC DNA]</scope>
    <source>
        <strain evidence="3">JMC-PN-2008</strain>
    </source>
</reference>
<evidence type="ECO:0000256" key="1">
    <source>
        <dbReference type="SAM" id="MobiDB-lite"/>
    </source>
</evidence>
<proteinExistence type="predicted"/>
<feature type="transmembrane region" description="Helical" evidence="2">
    <location>
        <begin position="246"/>
        <end position="263"/>
    </location>
</feature>
<keyword evidence="2" id="KW-0812">Transmembrane</keyword>
<keyword evidence="2" id="KW-1133">Transmembrane helix</keyword>
<evidence type="ECO:0000256" key="2">
    <source>
        <dbReference type="SAM" id="Phobius"/>
    </source>
</evidence>
<evidence type="ECO:0000313" key="4">
    <source>
        <dbReference type="Proteomes" id="UP001346869"/>
    </source>
</evidence>
<gene>
    <name evidence="3" type="ORF">PBY51_008386</name>
</gene>
<reference evidence="3 4" key="2">
    <citation type="journal article" date="2023" name="Mol. Biol. Evol.">
        <title>Genomics of Secondarily Temperate Adaptation in the Only Non-Antarctic Icefish.</title>
        <authorList>
            <person name="Rivera-Colon A.G."/>
            <person name="Rayamajhi N."/>
            <person name="Minhas B.F."/>
            <person name="Madrigal G."/>
            <person name="Bilyk K.T."/>
            <person name="Yoon V."/>
            <person name="Hune M."/>
            <person name="Gregory S."/>
            <person name="Cheng C.H.C."/>
            <person name="Catchen J.M."/>
        </authorList>
    </citation>
    <scope>NUCLEOTIDE SEQUENCE [LARGE SCALE GENOMIC DNA]</scope>
    <source>
        <strain evidence="3">JMC-PN-2008</strain>
    </source>
</reference>
<comment type="caution">
    <text evidence="3">The sequence shown here is derived from an EMBL/GenBank/DDBJ whole genome shotgun (WGS) entry which is preliminary data.</text>
</comment>
<keyword evidence="2" id="KW-0472">Membrane</keyword>
<organism evidence="3 4">
    <name type="scientific">Eleginops maclovinus</name>
    <name type="common">Patagonian blennie</name>
    <name type="synonym">Eleginus maclovinus</name>
    <dbReference type="NCBI Taxonomy" id="56733"/>
    <lineage>
        <taxon>Eukaryota</taxon>
        <taxon>Metazoa</taxon>
        <taxon>Chordata</taxon>
        <taxon>Craniata</taxon>
        <taxon>Vertebrata</taxon>
        <taxon>Euteleostomi</taxon>
        <taxon>Actinopterygii</taxon>
        <taxon>Neopterygii</taxon>
        <taxon>Teleostei</taxon>
        <taxon>Neoteleostei</taxon>
        <taxon>Acanthomorphata</taxon>
        <taxon>Eupercaria</taxon>
        <taxon>Perciformes</taxon>
        <taxon>Notothenioidei</taxon>
        <taxon>Eleginopidae</taxon>
        <taxon>Eleginops</taxon>
    </lineage>
</organism>
<evidence type="ECO:0000313" key="3">
    <source>
        <dbReference type="EMBL" id="KAK5856816.1"/>
    </source>
</evidence>
<name>A0AAN7X394_ELEMC</name>
<accession>A0AAN7X394</accession>